<evidence type="ECO:0000313" key="1">
    <source>
        <dbReference type="EMBL" id="EGC15362.1"/>
    </source>
</evidence>
<dbReference type="EMBL" id="ACGX02000006">
    <property type="protein sequence ID" value="EGC15362.1"/>
    <property type="molecule type" value="Genomic_DNA"/>
</dbReference>
<protein>
    <submittedName>
        <fullName evidence="1">Uncharacterized protein</fullName>
    </submittedName>
</protein>
<comment type="caution">
    <text evidence="1">The sequence shown here is derived from an EMBL/GenBank/DDBJ whole genome shotgun (WGS) entry which is preliminary data.</text>
</comment>
<sequence>MSLYTKKFEEEILSKRIIDIEDRIVKAGSYINSITEDCFEGTITKENGEIIADDPISSADEIIKVAKEIKDLAIQYKTLTDFENDFMDGNKKAVDSENANSDTNND</sequence>
<proteinExistence type="predicted"/>
<dbReference type="Proteomes" id="UP000004335">
    <property type="component" value="Unassembled WGS sequence"/>
</dbReference>
<dbReference type="AlphaFoldDB" id="A0A828RI23"/>
<accession>A0A828RI23</accession>
<evidence type="ECO:0000313" key="2">
    <source>
        <dbReference type="Proteomes" id="UP000004335"/>
    </source>
</evidence>
<name>A0A828RI23_LIMRT</name>
<gene>
    <name evidence="1" type="ORF">HMPREF0536_11011</name>
</gene>
<organism evidence="1 2">
    <name type="scientific">Limosilactobacillus reuteri MM4-1A</name>
    <dbReference type="NCBI Taxonomy" id="548485"/>
    <lineage>
        <taxon>Bacteria</taxon>
        <taxon>Bacillati</taxon>
        <taxon>Bacillota</taxon>
        <taxon>Bacilli</taxon>
        <taxon>Lactobacillales</taxon>
        <taxon>Lactobacillaceae</taxon>
        <taxon>Limosilactobacillus</taxon>
    </lineage>
</organism>
<dbReference type="RefSeq" id="WP_003668227.1">
    <property type="nucleotide sequence ID" value="NZ_ACGX02000006.1"/>
</dbReference>
<reference evidence="1 2" key="1">
    <citation type="submission" date="2011-01" db="EMBL/GenBank/DDBJ databases">
        <authorList>
            <person name="Muzny D."/>
            <person name="Qin X."/>
            <person name="Buhay C."/>
            <person name="Dugan-Rocha S."/>
            <person name="Ding Y."/>
            <person name="Chen G."/>
            <person name="Hawes A."/>
            <person name="Holder M."/>
            <person name="Jhangiani S."/>
            <person name="Johnson A."/>
            <person name="Khan Z."/>
            <person name="Li Z."/>
            <person name="Liu W."/>
            <person name="Liu X."/>
            <person name="Perez L."/>
            <person name="Shen H."/>
            <person name="Wang Q."/>
            <person name="Watt J."/>
            <person name="Xi L."/>
            <person name="Xin Y."/>
            <person name="Zhou J."/>
            <person name="Deng J."/>
            <person name="Jiang H."/>
            <person name="Liu Y."/>
            <person name="Qu J."/>
            <person name="Song X.-Z."/>
            <person name="Zhang L."/>
            <person name="Villasana D."/>
            <person name="Johnson A."/>
            <person name="Liu J."/>
            <person name="Liyanage D."/>
            <person name="Lorensuhewa L."/>
            <person name="Robinson T."/>
            <person name="Song A."/>
            <person name="Song B.-B."/>
            <person name="Dinh H."/>
            <person name="Thornton R."/>
            <person name="Coyle M."/>
            <person name="Francisco L."/>
            <person name="Jackson L."/>
            <person name="Javaid M."/>
            <person name="Korchina V."/>
            <person name="Kovar C."/>
            <person name="Mata R."/>
            <person name="Mathew T."/>
            <person name="Ngo R."/>
            <person name="Nguyen L."/>
            <person name="Nguyen N."/>
            <person name="Okwuonu G."/>
            <person name="Ongeri F."/>
            <person name="Pham C."/>
            <person name="Simmons D."/>
            <person name="Wilczek-Boney K."/>
            <person name="Hale W."/>
            <person name="Jakkamsetti A."/>
            <person name="Pham P."/>
            <person name="Ruth R."/>
            <person name="San Lucas F."/>
            <person name="Warren J."/>
            <person name="Zhang J."/>
            <person name="Zhao Z."/>
            <person name="Zhou C."/>
            <person name="Zhu D."/>
            <person name="Lee S."/>
            <person name="Bess C."/>
            <person name="Blankenburg K."/>
            <person name="Forbes L."/>
            <person name="Fu Q."/>
            <person name="Gubbala S."/>
            <person name="Hirani K."/>
            <person name="Jayaseelan J.C."/>
            <person name="Lara F."/>
            <person name="Munidasa M."/>
            <person name="Palculict T."/>
            <person name="Patil S."/>
            <person name="Pu L.-L."/>
            <person name="Saada N."/>
            <person name="Tang L."/>
            <person name="Weissenberger G."/>
            <person name="Zhu Y."/>
            <person name="Hemphill L."/>
            <person name="Shang Y."/>
            <person name="Youmans B."/>
            <person name="Ayvaz T."/>
            <person name="Ross M."/>
            <person name="Santibanez J."/>
            <person name="Aqrawi P."/>
            <person name="Gross S."/>
            <person name="Joshi V."/>
            <person name="Fowler G."/>
            <person name="Nazareth L."/>
            <person name="Reid J."/>
            <person name="Worley K."/>
            <person name="Petrosino J."/>
            <person name="Highlander S."/>
            <person name="Gibbs R."/>
        </authorList>
    </citation>
    <scope>NUCLEOTIDE SEQUENCE [LARGE SCALE GENOMIC DNA]</scope>
    <source>
        <strain evidence="1 2">MM4-1A</strain>
    </source>
</reference>